<gene>
    <name evidence="2" type="ORF">NP493_134g04043</name>
</gene>
<protein>
    <submittedName>
        <fullName evidence="2">Uncharacterized protein</fullName>
    </submittedName>
</protein>
<evidence type="ECO:0000256" key="1">
    <source>
        <dbReference type="SAM" id="MobiDB-lite"/>
    </source>
</evidence>
<feature type="compositionally biased region" description="Basic and acidic residues" evidence="1">
    <location>
        <begin position="27"/>
        <end position="40"/>
    </location>
</feature>
<dbReference type="AlphaFoldDB" id="A0AAD9P582"/>
<feature type="region of interest" description="Disordered" evidence="1">
    <location>
        <begin position="16"/>
        <end position="49"/>
    </location>
</feature>
<reference evidence="2" key="1">
    <citation type="journal article" date="2023" name="Mol. Biol. Evol.">
        <title>Third-Generation Sequencing Reveals the Adaptive Role of the Epigenome in Three Deep-Sea Polychaetes.</title>
        <authorList>
            <person name="Perez M."/>
            <person name="Aroh O."/>
            <person name="Sun Y."/>
            <person name="Lan Y."/>
            <person name="Juniper S.K."/>
            <person name="Young C.R."/>
            <person name="Angers B."/>
            <person name="Qian P.Y."/>
        </authorList>
    </citation>
    <scope>NUCLEOTIDE SEQUENCE</scope>
    <source>
        <strain evidence="2">R07B-5</strain>
    </source>
</reference>
<sequence>MSTALVLRTLKLRLPGTEIQHQRQKPRQGDSKKNHGRMDNIRQAPRHRQGHIRTCLKRQVYNSCVLPTHPANTGVRILRASHFPTPMFMLCHYLEHLVSNCHISFGKTLSCRPKNLGVKEVGFVCH</sequence>
<organism evidence="2 3">
    <name type="scientific">Ridgeia piscesae</name>
    <name type="common">Tubeworm</name>
    <dbReference type="NCBI Taxonomy" id="27915"/>
    <lineage>
        <taxon>Eukaryota</taxon>
        <taxon>Metazoa</taxon>
        <taxon>Spiralia</taxon>
        <taxon>Lophotrochozoa</taxon>
        <taxon>Annelida</taxon>
        <taxon>Polychaeta</taxon>
        <taxon>Sedentaria</taxon>
        <taxon>Canalipalpata</taxon>
        <taxon>Sabellida</taxon>
        <taxon>Siboglinidae</taxon>
        <taxon>Ridgeia</taxon>
    </lineage>
</organism>
<evidence type="ECO:0000313" key="2">
    <source>
        <dbReference type="EMBL" id="KAK2188377.1"/>
    </source>
</evidence>
<proteinExistence type="predicted"/>
<dbReference type="Proteomes" id="UP001209878">
    <property type="component" value="Unassembled WGS sequence"/>
</dbReference>
<comment type="caution">
    <text evidence="2">The sequence shown here is derived from an EMBL/GenBank/DDBJ whole genome shotgun (WGS) entry which is preliminary data.</text>
</comment>
<dbReference type="EMBL" id="JAODUO010000134">
    <property type="protein sequence ID" value="KAK2188377.1"/>
    <property type="molecule type" value="Genomic_DNA"/>
</dbReference>
<name>A0AAD9P582_RIDPI</name>
<accession>A0AAD9P582</accession>
<evidence type="ECO:0000313" key="3">
    <source>
        <dbReference type="Proteomes" id="UP001209878"/>
    </source>
</evidence>
<keyword evidence="3" id="KW-1185">Reference proteome</keyword>